<dbReference type="Proteomes" id="UP000245728">
    <property type="component" value="Chromosome"/>
</dbReference>
<comment type="similarity">
    <text evidence="2">Belongs to the Nth/MutY family.</text>
</comment>
<evidence type="ECO:0000256" key="2">
    <source>
        <dbReference type="ARBA" id="ARBA00008343"/>
    </source>
</evidence>
<dbReference type="AlphaFoldDB" id="A0A2S2E1F6"/>
<keyword evidence="6" id="KW-0408">Iron</keyword>
<evidence type="ECO:0000256" key="9">
    <source>
        <dbReference type="ARBA" id="ARBA00023295"/>
    </source>
</evidence>
<dbReference type="GO" id="GO:0016798">
    <property type="term" value="F:hydrolase activity, acting on glycosyl bonds"/>
    <property type="evidence" value="ECO:0007669"/>
    <property type="project" value="UniProtKB-KW"/>
</dbReference>
<evidence type="ECO:0000256" key="7">
    <source>
        <dbReference type="ARBA" id="ARBA00023014"/>
    </source>
</evidence>
<keyword evidence="7" id="KW-0411">Iron-sulfur</keyword>
<dbReference type="KEGG" id="salh:HMF8227_00934"/>
<dbReference type="InterPro" id="IPR023170">
    <property type="entry name" value="HhH_base_excis_C"/>
</dbReference>
<dbReference type="GO" id="GO:0006281">
    <property type="term" value="P:DNA repair"/>
    <property type="evidence" value="ECO:0007669"/>
    <property type="project" value="UniProtKB-KW"/>
</dbReference>
<name>A0A2S2E1F6_9ALTE</name>
<evidence type="ECO:0000256" key="4">
    <source>
        <dbReference type="ARBA" id="ARBA00022763"/>
    </source>
</evidence>
<evidence type="ECO:0000313" key="10">
    <source>
        <dbReference type="EMBL" id="AWL11429.1"/>
    </source>
</evidence>
<keyword evidence="5" id="KW-0378">Hydrolase</keyword>
<dbReference type="SMART" id="SM00525">
    <property type="entry name" value="FES"/>
    <property type="match status" value="1"/>
</dbReference>
<dbReference type="GO" id="GO:0046872">
    <property type="term" value="F:metal ion binding"/>
    <property type="evidence" value="ECO:0007669"/>
    <property type="project" value="UniProtKB-KW"/>
</dbReference>
<dbReference type="InterPro" id="IPR004035">
    <property type="entry name" value="Endouclease-III_FeS-bd_BS"/>
</dbReference>
<dbReference type="EMBL" id="CP029347">
    <property type="protein sequence ID" value="AWL11429.1"/>
    <property type="molecule type" value="Genomic_DNA"/>
</dbReference>
<dbReference type="PROSITE" id="PS00764">
    <property type="entry name" value="ENDONUCLEASE_III_1"/>
    <property type="match status" value="1"/>
</dbReference>
<evidence type="ECO:0000256" key="3">
    <source>
        <dbReference type="ARBA" id="ARBA00022723"/>
    </source>
</evidence>
<evidence type="ECO:0000256" key="5">
    <source>
        <dbReference type="ARBA" id="ARBA00022801"/>
    </source>
</evidence>
<comment type="cofactor">
    <cofactor evidence="1">
        <name>[4Fe-4S] cluster</name>
        <dbReference type="ChEBI" id="CHEBI:49883"/>
    </cofactor>
</comment>
<reference evidence="10 11" key="1">
    <citation type="submission" date="2018-05" db="EMBL/GenBank/DDBJ databases">
        <title>Salinimonas sp. HMF8227 Genome sequencing and assembly.</title>
        <authorList>
            <person name="Kang H."/>
            <person name="Kang J."/>
            <person name="Cha I."/>
            <person name="Kim H."/>
            <person name="Joh K."/>
        </authorList>
    </citation>
    <scope>NUCLEOTIDE SEQUENCE [LARGE SCALE GENOMIC DNA]</scope>
    <source>
        <strain evidence="10 11">HMF8227</strain>
    </source>
</reference>
<sequence length="54" mass="6077">MGVEKLLKVIPGKFKMDVYQLLSLHGGYTCVARKPRCGSCVIEDLCEFKDKTEV</sequence>
<proteinExistence type="inferred from homology"/>
<keyword evidence="10" id="KW-0456">Lyase</keyword>
<dbReference type="GO" id="GO:0140078">
    <property type="term" value="F:class I DNA-(apurinic or apyrimidinic site) endonuclease activity"/>
    <property type="evidence" value="ECO:0007669"/>
    <property type="project" value="UniProtKB-EC"/>
</dbReference>
<dbReference type="OrthoDB" id="9800977at2"/>
<dbReference type="EC" id="4.2.99.18" evidence="10"/>
<evidence type="ECO:0000256" key="1">
    <source>
        <dbReference type="ARBA" id="ARBA00001966"/>
    </source>
</evidence>
<evidence type="ECO:0000313" key="11">
    <source>
        <dbReference type="Proteomes" id="UP000245728"/>
    </source>
</evidence>
<dbReference type="GO" id="GO:0051539">
    <property type="term" value="F:4 iron, 4 sulfur cluster binding"/>
    <property type="evidence" value="ECO:0007669"/>
    <property type="project" value="InterPro"/>
</dbReference>
<gene>
    <name evidence="10" type="ORF">HMF8227_00934</name>
</gene>
<dbReference type="SUPFAM" id="SSF48150">
    <property type="entry name" value="DNA-glycosylase"/>
    <property type="match status" value="1"/>
</dbReference>
<keyword evidence="11" id="KW-1185">Reference proteome</keyword>
<keyword evidence="9" id="KW-0326">Glycosidase</keyword>
<dbReference type="InterPro" id="IPR003651">
    <property type="entry name" value="Endonuclease3_FeS-loop_motif"/>
</dbReference>
<dbReference type="Pfam" id="PF10576">
    <property type="entry name" value="EndIII_4Fe-2S"/>
    <property type="match status" value="1"/>
</dbReference>
<evidence type="ECO:0000256" key="8">
    <source>
        <dbReference type="ARBA" id="ARBA00023204"/>
    </source>
</evidence>
<evidence type="ECO:0000256" key="6">
    <source>
        <dbReference type="ARBA" id="ARBA00023004"/>
    </source>
</evidence>
<keyword evidence="4" id="KW-0227">DNA damage</keyword>
<accession>A0A2S2E1F6</accession>
<dbReference type="Gene3D" id="1.10.1670.10">
    <property type="entry name" value="Helix-hairpin-Helix base-excision DNA repair enzymes (C-terminal)"/>
    <property type="match status" value="1"/>
</dbReference>
<keyword evidence="3" id="KW-0479">Metal-binding</keyword>
<protein>
    <submittedName>
        <fullName evidence="10">DNA-(Apurinic or apyrimidinic site) lyase</fullName>
        <ecNumber evidence="10">4.2.99.18</ecNumber>
    </submittedName>
</protein>
<keyword evidence="8" id="KW-0234">DNA repair</keyword>
<organism evidence="10 11">
    <name type="scientific">Saliniradius amylolyticus</name>
    <dbReference type="NCBI Taxonomy" id="2183582"/>
    <lineage>
        <taxon>Bacteria</taxon>
        <taxon>Pseudomonadati</taxon>
        <taxon>Pseudomonadota</taxon>
        <taxon>Gammaproteobacteria</taxon>
        <taxon>Alteromonadales</taxon>
        <taxon>Alteromonadaceae</taxon>
        <taxon>Saliniradius</taxon>
    </lineage>
</organism>
<dbReference type="InterPro" id="IPR011257">
    <property type="entry name" value="DNA_glycosylase"/>
</dbReference>